<dbReference type="AlphaFoldDB" id="A0AAN6WXZ0"/>
<gene>
    <name evidence="1" type="ORF">QBC35DRAFT_88942</name>
</gene>
<accession>A0AAN6WXZ0</accession>
<evidence type="ECO:0000313" key="1">
    <source>
        <dbReference type="EMBL" id="KAK4190309.1"/>
    </source>
</evidence>
<reference evidence="1" key="2">
    <citation type="submission" date="2023-05" db="EMBL/GenBank/DDBJ databases">
        <authorList>
            <consortium name="Lawrence Berkeley National Laboratory"/>
            <person name="Steindorff A."/>
            <person name="Hensen N."/>
            <person name="Bonometti L."/>
            <person name="Westerberg I."/>
            <person name="Brannstrom I.O."/>
            <person name="Guillou S."/>
            <person name="Cros-Aarteil S."/>
            <person name="Calhoun S."/>
            <person name="Haridas S."/>
            <person name="Kuo A."/>
            <person name="Mondo S."/>
            <person name="Pangilinan J."/>
            <person name="Riley R."/>
            <person name="Labutti K."/>
            <person name="Andreopoulos B."/>
            <person name="Lipzen A."/>
            <person name="Chen C."/>
            <person name="Yanf M."/>
            <person name="Daum C."/>
            <person name="Ng V."/>
            <person name="Clum A."/>
            <person name="Ohm R."/>
            <person name="Martin F."/>
            <person name="Silar P."/>
            <person name="Natvig D."/>
            <person name="Lalanne C."/>
            <person name="Gautier V."/>
            <person name="Ament-Velasquez S.L."/>
            <person name="Kruys A."/>
            <person name="Hutchinson M.I."/>
            <person name="Powell A.J."/>
            <person name="Barry K."/>
            <person name="Miller A.N."/>
            <person name="Grigoriev I.V."/>
            <person name="Debuchy R."/>
            <person name="Gladieux P."/>
            <person name="Thoren M.H."/>
            <person name="Johannesson H."/>
        </authorList>
    </citation>
    <scope>NUCLEOTIDE SEQUENCE</scope>
    <source>
        <strain evidence="1">PSN309</strain>
    </source>
</reference>
<proteinExistence type="predicted"/>
<dbReference type="EMBL" id="MU864367">
    <property type="protein sequence ID" value="KAK4190309.1"/>
    <property type="molecule type" value="Genomic_DNA"/>
</dbReference>
<reference evidence="1" key="1">
    <citation type="journal article" date="2023" name="Mol. Phylogenet. Evol.">
        <title>Genome-scale phylogeny and comparative genomics of the fungal order Sordariales.</title>
        <authorList>
            <person name="Hensen N."/>
            <person name="Bonometti L."/>
            <person name="Westerberg I."/>
            <person name="Brannstrom I.O."/>
            <person name="Guillou S."/>
            <person name="Cros-Aarteil S."/>
            <person name="Calhoun S."/>
            <person name="Haridas S."/>
            <person name="Kuo A."/>
            <person name="Mondo S."/>
            <person name="Pangilinan J."/>
            <person name="Riley R."/>
            <person name="LaButti K."/>
            <person name="Andreopoulos B."/>
            <person name="Lipzen A."/>
            <person name="Chen C."/>
            <person name="Yan M."/>
            <person name="Daum C."/>
            <person name="Ng V."/>
            <person name="Clum A."/>
            <person name="Steindorff A."/>
            <person name="Ohm R.A."/>
            <person name="Martin F."/>
            <person name="Silar P."/>
            <person name="Natvig D.O."/>
            <person name="Lalanne C."/>
            <person name="Gautier V."/>
            <person name="Ament-Velasquez S.L."/>
            <person name="Kruys A."/>
            <person name="Hutchinson M.I."/>
            <person name="Powell A.J."/>
            <person name="Barry K."/>
            <person name="Miller A.N."/>
            <person name="Grigoriev I.V."/>
            <person name="Debuchy R."/>
            <person name="Gladieux P."/>
            <person name="Hiltunen Thoren M."/>
            <person name="Johannesson H."/>
        </authorList>
    </citation>
    <scope>NUCLEOTIDE SEQUENCE</scope>
    <source>
        <strain evidence="1">PSN309</strain>
    </source>
</reference>
<organism evidence="1 2">
    <name type="scientific">Podospora australis</name>
    <dbReference type="NCBI Taxonomy" id="1536484"/>
    <lineage>
        <taxon>Eukaryota</taxon>
        <taxon>Fungi</taxon>
        <taxon>Dikarya</taxon>
        <taxon>Ascomycota</taxon>
        <taxon>Pezizomycotina</taxon>
        <taxon>Sordariomycetes</taxon>
        <taxon>Sordariomycetidae</taxon>
        <taxon>Sordariales</taxon>
        <taxon>Podosporaceae</taxon>
        <taxon>Podospora</taxon>
    </lineage>
</organism>
<sequence length="204" mass="22382">MDVGFPGCMPLPPRRPIVFFDPLNAQPGLAPQHQNPWRTAGTRSIQFHGRFHFPSTGLDAGFPTHPIGQAMPSFGPSSRISLLRPTDFVSPGALLYSYLYFVLLNKTAAKNSPRDVAFAKKKKGPRVPGFSGFCGVSICHSATTDKTADESRSWLGFGMKECKSTNRTASHQDTVHLTQSTVTRCVLYVCLRSSISQAYLPHAR</sequence>
<name>A0AAN6WXZ0_9PEZI</name>
<protein>
    <submittedName>
        <fullName evidence="1">Uncharacterized protein</fullName>
    </submittedName>
</protein>
<dbReference type="Proteomes" id="UP001302126">
    <property type="component" value="Unassembled WGS sequence"/>
</dbReference>
<evidence type="ECO:0000313" key="2">
    <source>
        <dbReference type="Proteomes" id="UP001302126"/>
    </source>
</evidence>
<comment type="caution">
    <text evidence="1">The sequence shown here is derived from an EMBL/GenBank/DDBJ whole genome shotgun (WGS) entry which is preliminary data.</text>
</comment>
<keyword evidence="2" id="KW-1185">Reference proteome</keyword>